<sequence length="100" mass="11145">RDHASSRSDWQNACLQCRRRRATTTFDLASEAPLPPDPWLISRHSSTPIDPVCRLRAISCSSHLSSTENCLPTSLLSSYRIPDEIIIICVCACGNTLIFQ</sequence>
<dbReference type="Proteomes" id="UP001432322">
    <property type="component" value="Unassembled WGS sequence"/>
</dbReference>
<reference evidence="1" key="1">
    <citation type="submission" date="2023-10" db="EMBL/GenBank/DDBJ databases">
        <title>Genome assembly of Pristionchus species.</title>
        <authorList>
            <person name="Yoshida K."/>
            <person name="Sommer R.J."/>
        </authorList>
    </citation>
    <scope>NUCLEOTIDE SEQUENCE</scope>
    <source>
        <strain evidence="1">RS5133</strain>
    </source>
</reference>
<protein>
    <submittedName>
        <fullName evidence="1">Uncharacterized protein</fullName>
    </submittedName>
</protein>
<gene>
    <name evidence="1" type="ORF">PFISCL1PPCAC_11246</name>
</gene>
<accession>A0AAV5VNI4</accession>
<dbReference type="AlphaFoldDB" id="A0AAV5VNI4"/>
<name>A0AAV5VNI4_9BILA</name>
<feature type="non-terminal residue" evidence="1">
    <location>
        <position position="1"/>
    </location>
</feature>
<organism evidence="1 2">
    <name type="scientific">Pristionchus fissidentatus</name>
    <dbReference type="NCBI Taxonomy" id="1538716"/>
    <lineage>
        <taxon>Eukaryota</taxon>
        <taxon>Metazoa</taxon>
        <taxon>Ecdysozoa</taxon>
        <taxon>Nematoda</taxon>
        <taxon>Chromadorea</taxon>
        <taxon>Rhabditida</taxon>
        <taxon>Rhabditina</taxon>
        <taxon>Diplogasteromorpha</taxon>
        <taxon>Diplogasteroidea</taxon>
        <taxon>Neodiplogasteridae</taxon>
        <taxon>Pristionchus</taxon>
    </lineage>
</organism>
<keyword evidence="2" id="KW-1185">Reference proteome</keyword>
<evidence type="ECO:0000313" key="1">
    <source>
        <dbReference type="EMBL" id="GMT19949.1"/>
    </source>
</evidence>
<evidence type="ECO:0000313" key="2">
    <source>
        <dbReference type="Proteomes" id="UP001432322"/>
    </source>
</evidence>
<dbReference type="EMBL" id="BTSY01000003">
    <property type="protein sequence ID" value="GMT19949.1"/>
    <property type="molecule type" value="Genomic_DNA"/>
</dbReference>
<comment type="caution">
    <text evidence="1">The sequence shown here is derived from an EMBL/GenBank/DDBJ whole genome shotgun (WGS) entry which is preliminary data.</text>
</comment>
<proteinExistence type="predicted"/>